<dbReference type="InterPro" id="IPR050745">
    <property type="entry name" value="Multifunctional_regulatory"/>
</dbReference>
<evidence type="ECO:0000256" key="1">
    <source>
        <dbReference type="ARBA" id="ARBA00022737"/>
    </source>
</evidence>
<sequence>MTSTPSTAGEQFSGGGEKKMERVLKNITNGSKQRTETKRQRRGVAAADARTEVQAVEAPQAALARDEVLVSDSGADVDDKVGGASRDSDLPAASDNATTQDDVHSEAPMLSALHAALFGDGDGLTEAITMVEQGADVHEIWIDGGCTYTLLWLAASAVLNGYQGGLALATLAVAKGVNVNAAVGSGDGRMATPLLLAASAVALGMEGALALVKTLVEHGADVNAVKKGKRGEDCTSLRLAASAWRDGVDDAREERARDAQDLVRFLVSNGARLATGEIAEWQHHVDDARH</sequence>
<name>A0A7S0SLT5_9CHLO</name>
<dbReference type="Gene3D" id="1.25.40.20">
    <property type="entry name" value="Ankyrin repeat-containing domain"/>
    <property type="match status" value="1"/>
</dbReference>
<evidence type="ECO:0000256" key="4">
    <source>
        <dbReference type="SAM" id="MobiDB-lite"/>
    </source>
</evidence>
<dbReference type="InterPro" id="IPR002110">
    <property type="entry name" value="Ankyrin_rpt"/>
</dbReference>
<accession>A0A7S0SLT5</accession>
<reference evidence="5" key="1">
    <citation type="submission" date="2021-01" db="EMBL/GenBank/DDBJ databases">
        <authorList>
            <person name="Corre E."/>
            <person name="Pelletier E."/>
            <person name="Niang G."/>
            <person name="Scheremetjew M."/>
            <person name="Finn R."/>
            <person name="Kale V."/>
            <person name="Holt S."/>
            <person name="Cochrane G."/>
            <person name="Meng A."/>
            <person name="Brown T."/>
            <person name="Cohen L."/>
        </authorList>
    </citation>
    <scope>NUCLEOTIDE SEQUENCE</scope>
    <source>
        <strain evidence="5">SL-175</strain>
    </source>
</reference>
<gene>
    <name evidence="5" type="ORF">MANT1106_LOCUS12108</name>
</gene>
<evidence type="ECO:0000256" key="3">
    <source>
        <dbReference type="PROSITE-ProRule" id="PRU00023"/>
    </source>
</evidence>
<dbReference type="AlphaFoldDB" id="A0A7S0SLT5"/>
<feature type="repeat" description="ANK" evidence="3">
    <location>
        <begin position="189"/>
        <end position="227"/>
    </location>
</feature>
<organism evidence="5">
    <name type="scientific">Mantoniella antarctica</name>
    <dbReference type="NCBI Taxonomy" id="81844"/>
    <lineage>
        <taxon>Eukaryota</taxon>
        <taxon>Viridiplantae</taxon>
        <taxon>Chlorophyta</taxon>
        <taxon>Mamiellophyceae</taxon>
        <taxon>Mamiellales</taxon>
        <taxon>Mamiellaceae</taxon>
        <taxon>Mantoniella</taxon>
    </lineage>
</organism>
<keyword evidence="1" id="KW-0677">Repeat</keyword>
<dbReference type="InterPro" id="IPR036770">
    <property type="entry name" value="Ankyrin_rpt-contain_sf"/>
</dbReference>
<dbReference type="PROSITE" id="PS50088">
    <property type="entry name" value="ANK_REPEAT"/>
    <property type="match status" value="1"/>
</dbReference>
<dbReference type="PANTHER" id="PTHR24189:SF50">
    <property type="entry name" value="ANKYRIN REPEAT AND SOCS BOX PROTEIN 2"/>
    <property type="match status" value="1"/>
</dbReference>
<evidence type="ECO:0000313" key="5">
    <source>
        <dbReference type="EMBL" id="CAD8709425.1"/>
    </source>
</evidence>
<feature type="compositionally biased region" description="Basic and acidic residues" evidence="4">
    <location>
        <begin position="77"/>
        <end position="89"/>
    </location>
</feature>
<feature type="region of interest" description="Disordered" evidence="4">
    <location>
        <begin position="1"/>
        <end position="102"/>
    </location>
</feature>
<dbReference type="PANTHER" id="PTHR24189">
    <property type="entry name" value="MYOTROPHIN"/>
    <property type="match status" value="1"/>
</dbReference>
<dbReference type="EMBL" id="HBFC01020184">
    <property type="protein sequence ID" value="CAD8709425.1"/>
    <property type="molecule type" value="Transcribed_RNA"/>
</dbReference>
<proteinExistence type="predicted"/>
<dbReference type="Pfam" id="PF00023">
    <property type="entry name" value="Ank"/>
    <property type="match status" value="1"/>
</dbReference>
<keyword evidence="2 3" id="KW-0040">ANK repeat</keyword>
<dbReference type="SUPFAM" id="SSF48403">
    <property type="entry name" value="Ankyrin repeat"/>
    <property type="match status" value="1"/>
</dbReference>
<protein>
    <submittedName>
        <fullName evidence="5">Uncharacterized protein</fullName>
    </submittedName>
</protein>
<feature type="compositionally biased region" description="Polar residues" evidence="4">
    <location>
        <begin position="1"/>
        <end position="10"/>
    </location>
</feature>
<evidence type="ECO:0000256" key="2">
    <source>
        <dbReference type="ARBA" id="ARBA00023043"/>
    </source>
</evidence>